<dbReference type="Gene3D" id="1.20.1250.20">
    <property type="entry name" value="MFS general substrate transporter like domains"/>
    <property type="match status" value="1"/>
</dbReference>
<feature type="transmembrane region" description="Helical" evidence="6">
    <location>
        <begin position="208"/>
        <end position="225"/>
    </location>
</feature>
<evidence type="ECO:0000256" key="3">
    <source>
        <dbReference type="ARBA" id="ARBA00022989"/>
    </source>
</evidence>
<feature type="transmembrane region" description="Helical" evidence="6">
    <location>
        <begin position="133"/>
        <end position="154"/>
    </location>
</feature>
<feature type="transmembrane region" description="Helical" evidence="6">
    <location>
        <begin position="410"/>
        <end position="430"/>
    </location>
</feature>
<dbReference type="EMBL" id="JACVVK020000013">
    <property type="protein sequence ID" value="KAK7504868.1"/>
    <property type="molecule type" value="Genomic_DNA"/>
</dbReference>
<dbReference type="InterPro" id="IPR036259">
    <property type="entry name" value="MFS_trans_sf"/>
</dbReference>
<feature type="region of interest" description="Disordered" evidence="5">
    <location>
        <begin position="571"/>
        <end position="617"/>
    </location>
</feature>
<dbReference type="InterPro" id="IPR011701">
    <property type="entry name" value="MFS"/>
</dbReference>
<keyword evidence="2 6" id="KW-0812">Transmembrane</keyword>
<feature type="compositionally biased region" description="Basic and acidic residues" evidence="5">
    <location>
        <begin position="20"/>
        <end position="40"/>
    </location>
</feature>
<name>A0ABD0M0F0_9CAEN</name>
<dbReference type="PANTHER" id="PTHR23507">
    <property type="entry name" value="ZGC:174356"/>
    <property type="match status" value="1"/>
</dbReference>
<evidence type="ECO:0000313" key="7">
    <source>
        <dbReference type="EMBL" id="KAK7504868.1"/>
    </source>
</evidence>
<reference evidence="7 8" key="1">
    <citation type="journal article" date="2023" name="Sci. Data">
        <title>Genome assembly of the Korean intertidal mud-creeper Batillaria attramentaria.</title>
        <authorList>
            <person name="Patra A.K."/>
            <person name="Ho P.T."/>
            <person name="Jun S."/>
            <person name="Lee S.J."/>
            <person name="Kim Y."/>
            <person name="Won Y.J."/>
        </authorList>
    </citation>
    <scope>NUCLEOTIDE SEQUENCE [LARGE SCALE GENOMIC DNA]</scope>
    <source>
        <strain evidence="7">Wonlab-2016</strain>
    </source>
</reference>
<evidence type="ECO:0000256" key="6">
    <source>
        <dbReference type="SAM" id="Phobius"/>
    </source>
</evidence>
<comment type="subcellular location">
    <subcellularLocation>
        <location evidence="1">Membrane</location>
        <topology evidence="1">Multi-pass membrane protein</topology>
    </subcellularLocation>
</comment>
<feature type="transmembrane region" description="Helical" evidence="6">
    <location>
        <begin position="442"/>
        <end position="462"/>
    </location>
</feature>
<feature type="region of interest" description="Disordered" evidence="5">
    <location>
        <begin position="93"/>
        <end position="120"/>
    </location>
</feature>
<gene>
    <name evidence="7" type="ORF">BaRGS_00003896</name>
</gene>
<accession>A0ABD0M0F0</accession>
<sequence length="617" mass="68044">MDSGQDNDDHVHRQPLLTEENDRGSADESEDCRPSEDSSPRSRSRALSRSWSAGGQGSDSRQNSHDTSPSHDSTTDVKKHLISSLNLDYHRNGHPGMNVSFHDTRPSQTLAPSDDNGKMEVKEAERQRLKRRLMASSFVTLVCYITGYLSLVPIQAQYLYQRFAQDYFNLTNVTEKQVPCAENSNDSLQEILNQIQADTSRQTLYMDYAQYAPAIFVALLLGSYTDYLGRRFMVFMPCFGAFLKSVVFLLVIYLELDVNYLYIAFAADGVCGSIYALTLGLTAAVADITTTSKERALTFALLEGSLAIAGSVSQIGAGFLIDAVGYVAPAVVVAVLLFLATVSVVLFMPETLHRPAEIVFGFYILDGTVRQRCLFLCGLMAYFFVILVSLGKLSVETLYELNTPFCWDSVQIGLFGGLKMLVQVTGSVAAVKVLQACMRIEFIGLLGLVSGMASFMVEAFAFSDWMMYLVPVTGIISMLVGPITRTLMSRMAPSNSQGALFASMSAIETVCHLASTTMYNTVYMATLDVFSGAVFLLMASFCFINFILIVVFMVVSRDVVYYESVVEVETPVEPPEENERTPLLSSHTSAEARSRGWTKHSSSLEIRDGEAQRQSAF</sequence>
<dbReference type="AlphaFoldDB" id="A0ABD0M0F0"/>
<evidence type="ECO:0000313" key="8">
    <source>
        <dbReference type="Proteomes" id="UP001519460"/>
    </source>
</evidence>
<proteinExistence type="predicted"/>
<feature type="region of interest" description="Disordered" evidence="5">
    <location>
        <begin position="1"/>
        <end position="78"/>
    </location>
</feature>
<dbReference type="Proteomes" id="UP001519460">
    <property type="component" value="Unassembled WGS sequence"/>
</dbReference>
<evidence type="ECO:0000256" key="5">
    <source>
        <dbReference type="SAM" id="MobiDB-lite"/>
    </source>
</evidence>
<keyword evidence="3 6" id="KW-1133">Transmembrane helix</keyword>
<keyword evidence="8" id="KW-1185">Reference proteome</keyword>
<feature type="transmembrane region" description="Helical" evidence="6">
    <location>
        <begin position="530"/>
        <end position="555"/>
    </location>
</feature>
<feature type="transmembrane region" description="Helical" evidence="6">
    <location>
        <begin position="297"/>
        <end position="321"/>
    </location>
</feature>
<dbReference type="GO" id="GO:0016020">
    <property type="term" value="C:membrane"/>
    <property type="evidence" value="ECO:0007669"/>
    <property type="project" value="UniProtKB-SubCell"/>
</dbReference>
<feature type="transmembrane region" description="Helical" evidence="6">
    <location>
        <begin position="327"/>
        <end position="348"/>
    </location>
</feature>
<dbReference type="Pfam" id="PF07690">
    <property type="entry name" value="MFS_1"/>
    <property type="match status" value="1"/>
</dbReference>
<feature type="transmembrane region" description="Helical" evidence="6">
    <location>
        <begin position="468"/>
        <end position="487"/>
    </location>
</feature>
<feature type="transmembrane region" description="Helical" evidence="6">
    <location>
        <begin position="260"/>
        <end position="285"/>
    </location>
</feature>
<protein>
    <recommendedName>
        <fullName evidence="9">Solute carrier family 46 member 3</fullName>
    </recommendedName>
</protein>
<evidence type="ECO:0000256" key="1">
    <source>
        <dbReference type="ARBA" id="ARBA00004141"/>
    </source>
</evidence>
<feature type="transmembrane region" description="Helical" evidence="6">
    <location>
        <begin position="232"/>
        <end position="254"/>
    </location>
</feature>
<feature type="transmembrane region" description="Helical" evidence="6">
    <location>
        <begin position="373"/>
        <end position="390"/>
    </location>
</feature>
<feature type="transmembrane region" description="Helical" evidence="6">
    <location>
        <begin position="499"/>
        <end position="518"/>
    </location>
</feature>
<evidence type="ECO:0000256" key="4">
    <source>
        <dbReference type="ARBA" id="ARBA00023136"/>
    </source>
</evidence>
<evidence type="ECO:0000256" key="2">
    <source>
        <dbReference type="ARBA" id="ARBA00022692"/>
    </source>
</evidence>
<keyword evidence="4 6" id="KW-0472">Membrane</keyword>
<comment type="caution">
    <text evidence="7">The sequence shown here is derived from an EMBL/GenBank/DDBJ whole genome shotgun (WGS) entry which is preliminary data.</text>
</comment>
<dbReference type="PANTHER" id="PTHR23507:SF1">
    <property type="entry name" value="FI18259P1-RELATED"/>
    <property type="match status" value="1"/>
</dbReference>
<dbReference type="SUPFAM" id="SSF103473">
    <property type="entry name" value="MFS general substrate transporter"/>
    <property type="match status" value="1"/>
</dbReference>
<organism evidence="7 8">
    <name type="scientific">Batillaria attramentaria</name>
    <dbReference type="NCBI Taxonomy" id="370345"/>
    <lineage>
        <taxon>Eukaryota</taxon>
        <taxon>Metazoa</taxon>
        <taxon>Spiralia</taxon>
        <taxon>Lophotrochozoa</taxon>
        <taxon>Mollusca</taxon>
        <taxon>Gastropoda</taxon>
        <taxon>Caenogastropoda</taxon>
        <taxon>Sorbeoconcha</taxon>
        <taxon>Cerithioidea</taxon>
        <taxon>Batillariidae</taxon>
        <taxon>Batillaria</taxon>
    </lineage>
</organism>
<evidence type="ECO:0008006" key="9">
    <source>
        <dbReference type="Google" id="ProtNLM"/>
    </source>
</evidence>